<proteinExistence type="predicted"/>
<dbReference type="PROSITE" id="PS50235">
    <property type="entry name" value="USP_3"/>
    <property type="match status" value="1"/>
</dbReference>
<dbReference type="Proteomes" id="UP001209878">
    <property type="component" value="Unassembled WGS sequence"/>
</dbReference>
<keyword evidence="4" id="KW-1185">Reference proteome</keyword>
<dbReference type="Gene3D" id="3.90.70.10">
    <property type="entry name" value="Cysteine proteinases"/>
    <property type="match status" value="1"/>
</dbReference>
<dbReference type="PROSITE" id="PS00972">
    <property type="entry name" value="USP_1"/>
    <property type="match status" value="1"/>
</dbReference>
<feature type="compositionally biased region" description="Basic and acidic residues" evidence="1">
    <location>
        <begin position="538"/>
        <end position="551"/>
    </location>
</feature>
<sequence length="929" mass="104573">MDRILEGVLRSAKPTQVKNALIKKVIDAGQRVDSSNDVVSMLHCTSLIIVENGKTDFEVESCKQVYVAWAQYNRAALEEFFSVDLLRRLFDGKFTLSINVIWLTHQSLLLLRGSSRFDGLCRIVEMKAISFVREHPEFEMVAAFCQLLFDIPGCIPDGAFAVTFCTSIIHAVSTFSPPVEPQRTRHYIEAVGQVIGKFLSYVWSGFERAQIMQLLRTIFSIISYVDDIGLEPSIALGGIIQYIPVELMDTVTKTMVADQNIQDMNMTMALKRMIGWLSWPGAVNIDHWVVAFLNGLTLVHKYAILNDIAESQVDQLFDKLSYSAVRRGIFHVVSHVLLSFQDSPQAFHKIVGKVPHLVSQLRTEKSSNEFLLRFAELMHCLMQLHPGYPDLYEPVLEALKDQPPPTSEMIERRLAQYKPPTRRTASSVAIYSPSLQKSETGKTGLVNLGNTCYMNSVLQALVMCDSFRRDVLMLSCGPRQTVQARLQLLFAFLTKSQRVAYAPYELLKVSRPTWFEPGSQQDCSEFLRCLLNQLHEQEIAQHRPPSRKDTSSKSTSAKTDTSLPPTLIERTFSGKLMHSSRCLKCGSQSALVETFTDIPLAFPVHTGDRSAGQRHGHSPLKPSMAGGSSVFHDHPTSKTNSLGGFGGVTNNVHLRDLVTHFFKPERLEGENRYQCDTCRGLQDCERTLKVVQAPECLILTLLRFTYNVKTQSRSKIFQDVTYPKTMYLEVHDDGTKTSSTQRRSKGKQSPGVVRVETYALATVIVHSGLSLDCGHYYCYARHCIPVDKTKLSKKPTDDVDFLEDRWYLFNDCRVSYSTYSSFSNVTKRFAKDTAYVLLYKRIHPGGHTSEGATGHAFTLRDELRDAVERDNKAYLQERELQARREAARQNDPSAPSSSWYSNWNDDNDKGPPGSCGGSGSLHPGSRLVF</sequence>
<dbReference type="InterPro" id="IPR050164">
    <property type="entry name" value="Peptidase_C19"/>
</dbReference>
<dbReference type="InterPro" id="IPR049407">
    <property type="entry name" value="Usp38-like_N"/>
</dbReference>
<evidence type="ECO:0000259" key="2">
    <source>
        <dbReference type="PROSITE" id="PS50235"/>
    </source>
</evidence>
<dbReference type="InterPro" id="IPR018200">
    <property type="entry name" value="USP_CS"/>
</dbReference>
<reference evidence="3" key="1">
    <citation type="journal article" date="2023" name="Mol. Biol. Evol.">
        <title>Third-Generation Sequencing Reveals the Adaptive Role of the Epigenome in Three Deep-Sea Polychaetes.</title>
        <authorList>
            <person name="Perez M."/>
            <person name="Aroh O."/>
            <person name="Sun Y."/>
            <person name="Lan Y."/>
            <person name="Juniper S.K."/>
            <person name="Young C.R."/>
            <person name="Angers B."/>
            <person name="Qian P.Y."/>
        </authorList>
    </citation>
    <scope>NUCLEOTIDE SEQUENCE</scope>
    <source>
        <strain evidence="3">R07B-5</strain>
    </source>
</reference>
<feature type="compositionally biased region" description="Low complexity" evidence="1">
    <location>
        <begin position="920"/>
        <end position="929"/>
    </location>
</feature>
<feature type="domain" description="USP" evidence="2">
    <location>
        <begin position="443"/>
        <end position="842"/>
    </location>
</feature>
<feature type="region of interest" description="Disordered" evidence="1">
    <location>
        <begin position="882"/>
        <end position="929"/>
    </location>
</feature>
<evidence type="ECO:0000256" key="1">
    <source>
        <dbReference type="SAM" id="MobiDB-lite"/>
    </source>
</evidence>
<organism evidence="3 4">
    <name type="scientific">Ridgeia piscesae</name>
    <name type="common">Tubeworm</name>
    <dbReference type="NCBI Taxonomy" id="27915"/>
    <lineage>
        <taxon>Eukaryota</taxon>
        <taxon>Metazoa</taxon>
        <taxon>Spiralia</taxon>
        <taxon>Lophotrochozoa</taxon>
        <taxon>Annelida</taxon>
        <taxon>Polychaeta</taxon>
        <taxon>Sedentaria</taxon>
        <taxon>Canalipalpata</taxon>
        <taxon>Sabellida</taxon>
        <taxon>Siboglinidae</taxon>
        <taxon>Ridgeia</taxon>
    </lineage>
</organism>
<dbReference type="GO" id="GO:0005634">
    <property type="term" value="C:nucleus"/>
    <property type="evidence" value="ECO:0007669"/>
    <property type="project" value="TreeGrafter"/>
</dbReference>
<dbReference type="InterPro" id="IPR028889">
    <property type="entry name" value="USP"/>
</dbReference>
<dbReference type="PANTHER" id="PTHR24006:SF908">
    <property type="entry name" value="DEUBIQUITINATING APOPTOTIC INHIBITOR, ISOFORM A"/>
    <property type="match status" value="1"/>
</dbReference>
<feature type="region of interest" description="Disordered" evidence="1">
    <location>
        <begin position="538"/>
        <end position="564"/>
    </location>
</feature>
<evidence type="ECO:0000313" key="3">
    <source>
        <dbReference type="EMBL" id="KAK2177888.1"/>
    </source>
</evidence>
<dbReference type="InterPro" id="IPR001394">
    <property type="entry name" value="Peptidase_C19_UCH"/>
</dbReference>
<dbReference type="Pfam" id="PF21246">
    <property type="entry name" value="Usp38-like_N"/>
    <property type="match status" value="1"/>
</dbReference>
<dbReference type="PANTHER" id="PTHR24006">
    <property type="entry name" value="UBIQUITIN CARBOXYL-TERMINAL HYDROLASE"/>
    <property type="match status" value="1"/>
</dbReference>
<gene>
    <name evidence="3" type="ORF">NP493_573g00001</name>
</gene>
<feature type="region of interest" description="Disordered" evidence="1">
    <location>
        <begin position="606"/>
        <end position="629"/>
    </location>
</feature>
<dbReference type="InterPro" id="IPR038765">
    <property type="entry name" value="Papain-like_cys_pep_sf"/>
</dbReference>
<accession>A0AAD9KUG0</accession>
<protein>
    <recommendedName>
        <fullName evidence="2">USP domain-containing protein</fullName>
    </recommendedName>
</protein>
<dbReference type="GO" id="GO:0004843">
    <property type="term" value="F:cysteine-type deubiquitinase activity"/>
    <property type="evidence" value="ECO:0007669"/>
    <property type="project" value="InterPro"/>
</dbReference>
<comment type="caution">
    <text evidence="3">The sequence shown here is derived from an EMBL/GenBank/DDBJ whole genome shotgun (WGS) entry which is preliminary data.</text>
</comment>
<dbReference type="GO" id="GO:0016579">
    <property type="term" value="P:protein deubiquitination"/>
    <property type="evidence" value="ECO:0007669"/>
    <property type="project" value="InterPro"/>
</dbReference>
<feature type="compositionally biased region" description="Low complexity" evidence="1">
    <location>
        <begin position="552"/>
        <end position="562"/>
    </location>
</feature>
<dbReference type="SUPFAM" id="SSF54001">
    <property type="entry name" value="Cysteine proteinases"/>
    <property type="match status" value="1"/>
</dbReference>
<name>A0AAD9KUG0_RIDPI</name>
<evidence type="ECO:0000313" key="4">
    <source>
        <dbReference type="Proteomes" id="UP001209878"/>
    </source>
</evidence>
<dbReference type="GO" id="GO:0005829">
    <property type="term" value="C:cytosol"/>
    <property type="evidence" value="ECO:0007669"/>
    <property type="project" value="TreeGrafter"/>
</dbReference>
<dbReference type="Pfam" id="PF00443">
    <property type="entry name" value="UCH"/>
    <property type="match status" value="1"/>
</dbReference>
<dbReference type="EMBL" id="JAODUO010000573">
    <property type="protein sequence ID" value="KAK2177888.1"/>
    <property type="molecule type" value="Genomic_DNA"/>
</dbReference>
<dbReference type="AlphaFoldDB" id="A0AAD9KUG0"/>